<keyword evidence="8" id="KW-1185">Reference proteome</keyword>
<sequence length="350" mass="37737">MQKVKVIGAGGYGGVGIVELLLNHPEFEISCLVAKTETGMLISELYPHLKGFCDLPILTPDAPEAQEAFDAVFCSTPDRVGMNIAENELAKGAHVVDYSGDFRFTTEDKYSAYANFIGLNPEHAAPSLLPQTIYGLSELHEITPDQKLAGNPGCFAVSCILGLAPAAASNLVAPKSVICDCKTGVSGAGKKPSPTFHYPARYEQVNAYKLAGHQHMVEIEQELSALAGETIQITMTTQVVPTCRGILSCLYGDLNSTMTASEVLDLYQAFYADKPFVRVLDNKTVIGTAQVSGTNFCNLIVDVDERNNRLRIISHIDNLMKGQAGNALQNMNLMFGLDPMTGLNFPGRCP</sequence>
<dbReference type="UniPathway" id="UPA00068">
    <property type="reaction ID" value="UER00108"/>
</dbReference>
<dbReference type="EMBL" id="CP047593">
    <property type="protein sequence ID" value="QHI70545.1"/>
    <property type="molecule type" value="Genomic_DNA"/>
</dbReference>
<dbReference type="CDD" id="cd17895">
    <property type="entry name" value="AGPR_1_N"/>
    <property type="match status" value="1"/>
</dbReference>
<dbReference type="AlphaFoldDB" id="A0A6P1MHJ7"/>
<evidence type="ECO:0000259" key="6">
    <source>
        <dbReference type="SMART" id="SM00859"/>
    </source>
</evidence>
<evidence type="ECO:0000313" key="8">
    <source>
        <dbReference type="Proteomes" id="UP000464954"/>
    </source>
</evidence>
<dbReference type="Gene3D" id="3.40.50.720">
    <property type="entry name" value="NAD(P)-binding Rossmann-like Domain"/>
    <property type="match status" value="1"/>
</dbReference>
<dbReference type="InterPro" id="IPR058924">
    <property type="entry name" value="AGPR_dimerisation_dom"/>
</dbReference>
<dbReference type="SUPFAM" id="SSF55347">
    <property type="entry name" value="Glyceraldehyde-3-phosphate dehydrogenase-like, C-terminal domain"/>
    <property type="match status" value="1"/>
</dbReference>
<accession>A0A6P1MHJ7</accession>
<dbReference type="InterPro" id="IPR050085">
    <property type="entry name" value="AGPR"/>
</dbReference>
<dbReference type="CDD" id="cd23934">
    <property type="entry name" value="AGPR_1_C"/>
    <property type="match status" value="1"/>
</dbReference>
<dbReference type="SMART" id="SM00859">
    <property type="entry name" value="Semialdhyde_dh"/>
    <property type="match status" value="1"/>
</dbReference>
<dbReference type="GO" id="GO:0070401">
    <property type="term" value="F:NADP+ binding"/>
    <property type="evidence" value="ECO:0007669"/>
    <property type="project" value="InterPro"/>
</dbReference>
<proteinExistence type="inferred from homology"/>
<comment type="catalytic activity">
    <reaction evidence="5">
        <text>N-acetyl-L-glutamate 5-semialdehyde + phosphate + NADP(+) = N-acetyl-L-glutamyl 5-phosphate + NADPH + H(+)</text>
        <dbReference type="Rhea" id="RHEA:21588"/>
        <dbReference type="ChEBI" id="CHEBI:15378"/>
        <dbReference type="ChEBI" id="CHEBI:29123"/>
        <dbReference type="ChEBI" id="CHEBI:43474"/>
        <dbReference type="ChEBI" id="CHEBI:57783"/>
        <dbReference type="ChEBI" id="CHEBI:57936"/>
        <dbReference type="ChEBI" id="CHEBI:58349"/>
        <dbReference type="EC" id="1.2.1.38"/>
    </reaction>
</comment>
<comment type="function">
    <text evidence="5">Catalyzes the NADPH-dependent reduction of N-acetyl-5-glutamyl phosphate to yield N-acetyl-L-glutamate 5-semialdehyde.</text>
</comment>
<name>A0A6P1MHJ7_9BACT</name>
<dbReference type="EC" id="1.2.1.38" evidence="5"/>
<dbReference type="NCBIfam" id="TIGR01850">
    <property type="entry name" value="argC"/>
    <property type="match status" value="1"/>
</dbReference>
<comment type="pathway">
    <text evidence="5">Amino-acid biosynthesis; L-arginine biosynthesis; N(2)-acetyl-L-ornithine from L-glutamate: step 3/4.</text>
</comment>
<gene>
    <name evidence="5" type="primary">argC</name>
    <name evidence="7" type="ORF">GT409_14220</name>
</gene>
<dbReference type="RefSeq" id="WP_160629719.1">
    <property type="nucleotide sequence ID" value="NZ_CP047593.1"/>
</dbReference>
<keyword evidence="3 5" id="KW-0521">NADP</keyword>
<evidence type="ECO:0000256" key="1">
    <source>
        <dbReference type="ARBA" id="ARBA00022571"/>
    </source>
</evidence>
<dbReference type="GO" id="GO:0006526">
    <property type="term" value="P:L-arginine biosynthetic process"/>
    <property type="evidence" value="ECO:0007669"/>
    <property type="project" value="UniProtKB-UniRule"/>
</dbReference>
<dbReference type="Pfam" id="PF01118">
    <property type="entry name" value="Semialdhyde_dh"/>
    <property type="match status" value="1"/>
</dbReference>
<dbReference type="InterPro" id="IPR000534">
    <property type="entry name" value="Semialdehyde_DH_NAD-bd"/>
</dbReference>
<keyword evidence="5" id="KW-0963">Cytoplasm</keyword>
<dbReference type="InterPro" id="IPR036291">
    <property type="entry name" value="NAD(P)-bd_dom_sf"/>
</dbReference>
<keyword evidence="2 5" id="KW-0028">Amino-acid biosynthesis</keyword>
<evidence type="ECO:0000256" key="4">
    <source>
        <dbReference type="ARBA" id="ARBA00023002"/>
    </source>
</evidence>
<dbReference type="PANTHER" id="PTHR32338:SF10">
    <property type="entry name" value="N-ACETYL-GAMMA-GLUTAMYL-PHOSPHATE REDUCTASE, CHLOROPLASTIC-RELATED"/>
    <property type="match status" value="1"/>
</dbReference>
<comment type="similarity">
    <text evidence="5">Belongs to the NAGSA dehydrogenase family. Type 1 subfamily.</text>
</comment>
<evidence type="ECO:0000313" key="7">
    <source>
        <dbReference type="EMBL" id="QHI70545.1"/>
    </source>
</evidence>
<feature type="domain" description="Semialdehyde dehydrogenase NAD-binding" evidence="6">
    <location>
        <begin position="3"/>
        <end position="147"/>
    </location>
</feature>
<dbReference type="SUPFAM" id="SSF51735">
    <property type="entry name" value="NAD(P)-binding Rossmann-fold domains"/>
    <property type="match status" value="1"/>
</dbReference>
<organism evidence="7 8">
    <name type="scientific">Tichowtungia aerotolerans</name>
    <dbReference type="NCBI Taxonomy" id="2697043"/>
    <lineage>
        <taxon>Bacteria</taxon>
        <taxon>Pseudomonadati</taxon>
        <taxon>Kiritimatiellota</taxon>
        <taxon>Tichowtungiia</taxon>
        <taxon>Tichowtungiales</taxon>
        <taxon>Tichowtungiaceae</taxon>
        <taxon>Tichowtungia</taxon>
    </lineage>
</organism>
<dbReference type="InterPro" id="IPR000706">
    <property type="entry name" value="AGPR_type-1"/>
</dbReference>
<keyword evidence="1 5" id="KW-0055">Arginine biosynthesis</keyword>
<evidence type="ECO:0000256" key="3">
    <source>
        <dbReference type="ARBA" id="ARBA00022857"/>
    </source>
</evidence>
<evidence type="ECO:0000256" key="5">
    <source>
        <dbReference type="HAMAP-Rule" id="MF_00150"/>
    </source>
</evidence>
<reference evidence="7 8" key="1">
    <citation type="submission" date="2020-01" db="EMBL/GenBank/DDBJ databases">
        <title>Ponticoccus aerotolerans gen. nov., sp. nov., an anaerobic bacterium and proposal of Ponticoccusceae fam. nov., Ponticoccusles ord. nov. and Ponticoccuse classis nov. in the phylum Kiritimatiellaeota.</title>
        <authorList>
            <person name="Zhou L.Y."/>
            <person name="Du Z.J."/>
        </authorList>
    </citation>
    <scope>NUCLEOTIDE SEQUENCE [LARGE SCALE GENOMIC DNA]</scope>
    <source>
        <strain evidence="7 8">S-5007</strain>
    </source>
</reference>
<dbReference type="GO" id="GO:0051287">
    <property type="term" value="F:NAD binding"/>
    <property type="evidence" value="ECO:0007669"/>
    <property type="project" value="InterPro"/>
</dbReference>
<dbReference type="KEGG" id="taer:GT409_14220"/>
<dbReference type="Pfam" id="PF22698">
    <property type="entry name" value="Semialdhyde_dhC_1"/>
    <property type="match status" value="1"/>
</dbReference>
<comment type="subcellular location">
    <subcellularLocation>
        <location evidence="5">Cytoplasm</location>
    </subcellularLocation>
</comment>
<dbReference type="GO" id="GO:0003942">
    <property type="term" value="F:N-acetyl-gamma-glutamyl-phosphate reductase activity"/>
    <property type="evidence" value="ECO:0007669"/>
    <property type="project" value="UniProtKB-UniRule"/>
</dbReference>
<feature type="active site" evidence="5">
    <location>
        <position position="154"/>
    </location>
</feature>
<dbReference type="GO" id="GO:0005737">
    <property type="term" value="C:cytoplasm"/>
    <property type="evidence" value="ECO:0007669"/>
    <property type="project" value="UniProtKB-SubCell"/>
</dbReference>
<dbReference type="PANTHER" id="PTHR32338">
    <property type="entry name" value="N-ACETYL-GAMMA-GLUTAMYL-PHOSPHATE REDUCTASE, CHLOROPLASTIC-RELATED-RELATED"/>
    <property type="match status" value="1"/>
</dbReference>
<keyword evidence="4 5" id="KW-0560">Oxidoreductase</keyword>
<protein>
    <recommendedName>
        <fullName evidence="5">N-acetyl-gamma-glutamyl-phosphate reductase</fullName>
        <shortName evidence="5">AGPR</shortName>
        <ecNumber evidence="5">1.2.1.38</ecNumber>
    </recommendedName>
    <alternativeName>
        <fullName evidence="5">N-acetyl-glutamate semialdehyde dehydrogenase</fullName>
        <shortName evidence="5">NAGSA dehydrogenase</shortName>
    </alternativeName>
</protein>
<dbReference type="HAMAP" id="MF_00150">
    <property type="entry name" value="ArgC_type1"/>
    <property type="match status" value="1"/>
</dbReference>
<dbReference type="Gene3D" id="3.30.360.10">
    <property type="entry name" value="Dihydrodipicolinate Reductase, domain 2"/>
    <property type="match status" value="1"/>
</dbReference>
<dbReference type="Proteomes" id="UP000464954">
    <property type="component" value="Chromosome"/>
</dbReference>
<evidence type="ECO:0000256" key="2">
    <source>
        <dbReference type="ARBA" id="ARBA00022605"/>
    </source>
</evidence>